<gene>
    <name evidence="2" type="ORF">BLS_006736</name>
</gene>
<evidence type="ECO:0000313" key="3">
    <source>
        <dbReference type="Proteomes" id="UP000433883"/>
    </source>
</evidence>
<evidence type="ECO:0008006" key="4">
    <source>
        <dbReference type="Google" id="ProtNLM"/>
    </source>
</evidence>
<dbReference type="Proteomes" id="UP000433883">
    <property type="component" value="Unassembled WGS sequence"/>
</dbReference>
<dbReference type="PANTHER" id="PTHR33428:SF14">
    <property type="entry name" value="CARBOXYLESTERASE TYPE B DOMAIN-CONTAINING PROTEIN"/>
    <property type="match status" value="1"/>
</dbReference>
<evidence type="ECO:0000256" key="1">
    <source>
        <dbReference type="SAM" id="SignalP"/>
    </source>
</evidence>
<proteinExistence type="predicted"/>
<feature type="chain" id="PRO_5034137132" description="Chlorophyllase" evidence="1">
    <location>
        <begin position="20"/>
        <end position="355"/>
    </location>
</feature>
<dbReference type="EMBL" id="WNWQ01000050">
    <property type="protein sequence ID" value="KAE9981984.1"/>
    <property type="molecule type" value="Genomic_DNA"/>
</dbReference>
<name>A0A8H3Z1P4_VENIN</name>
<comment type="caution">
    <text evidence="2">The sequence shown here is derived from an EMBL/GenBank/DDBJ whole genome shotgun (WGS) entry which is preliminary data.</text>
</comment>
<evidence type="ECO:0000313" key="2">
    <source>
        <dbReference type="EMBL" id="KAE9981984.1"/>
    </source>
</evidence>
<dbReference type="InterPro" id="IPR029058">
    <property type="entry name" value="AB_hydrolase_fold"/>
</dbReference>
<keyword evidence="1" id="KW-0732">Signal</keyword>
<feature type="signal peptide" evidence="1">
    <location>
        <begin position="1"/>
        <end position="19"/>
    </location>
</feature>
<dbReference type="PANTHER" id="PTHR33428">
    <property type="entry name" value="CHLOROPHYLLASE-2, CHLOROPLASTIC"/>
    <property type="match status" value="1"/>
</dbReference>
<reference evidence="2 3" key="1">
    <citation type="submission" date="2019-11" db="EMBL/GenBank/DDBJ databases">
        <title>Venturia inaequalis Genome Resource.</title>
        <authorList>
            <person name="Lichtner F.J."/>
        </authorList>
    </citation>
    <scope>NUCLEOTIDE SEQUENCE [LARGE SCALE GENOMIC DNA]</scope>
    <source>
        <strain evidence="2">Bline_iso_100314</strain>
    </source>
</reference>
<sequence length="355" mass="36751">MLITHSLSLLLTTAPFALALAQAPSPPQAFPAKGDNGEMGGIFGMGQAMVAAGLPKGGFPNGPEFPKPGPRFTNGGSGPYKAWYTTDPGLPQHTIFAPKAAPPTGVKVPVIVWGNGGCMASGTMFSDFLTEIASYGYLVLANGNPAANTTTTAPTGAEINPLAGLLAAAGRGISKVQMLTDSIDWVTKGNAAKFGDIDIAHLAAAGQSCGGLEGKSILSSYATSYHDDRVKLTVLFNSGVIDPAKKYLLKELKAPVAYFLGGPLDIAYPNGEADYPLLPEGLPSVKVSLDSGHMGTYGATGGGKFGKAAVAFFEWQFRGDAKAKAKFTDPASEGSLVKDNWNVTMKGFREKGGML</sequence>
<protein>
    <recommendedName>
        <fullName evidence="4">Chlorophyllase</fullName>
    </recommendedName>
</protein>
<dbReference type="AlphaFoldDB" id="A0A8H3Z1P4"/>
<accession>A0A8H3Z1P4</accession>
<organism evidence="2 3">
    <name type="scientific">Venturia inaequalis</name>
    <name type="common">Apple scab fungus</name>
    <dbReference type="NCBI Taxonomy" id="5025"/>
    <lineage>
        <taxon>Eukaryota</taxon>
        <taxon>Fungi</taxon>
        <taxon>Dikarya</taxon>
        <taxon>Ascomycota</taxon>
        <taxon>Pezizomycotina</taxon>
        <taxon>Dothideomycetes</taxon>
        <taxon>Pleosporomycetidae</taxon>
        <taxon>Venturiales</taxon>
        <taxon>Venturiaceae</taxon>
        <taxon>Venturia</taxon>
    </lineage>
</organism>
<dbReference type="SUPFAM" id="SSF53474">
    <property type="entry name" value="alpha/beta-Hydrolases"/>
    <property type="match status" value="1"/>
</dbReference>
<dbReference type="Gene3D" id="3.40.50.1820">
    <property type="entry name" value="alpha/beta hydrolase"/>
    <property type="match status" value="1"/>
</dbReference>